<sequence length="322" mass="33628">MSSHSGPVIETTGLRKEFRTRRGTRLAVAGLDLHVEAGGVHGFLGPNGSGKTTTIRMLLGLARASAGTMRLLGEPVPDRLPHVVDRVGAVVESPKFSPNLSGRRNLLLLARSIGAPDSRVDAAVETVGLSGREGDRYKAYSLGMKQRLAIAATLLKQPTLLILDEPTNGLDPAGIREVRETIRTLGESGTTVLLSSHILAEVQQVCSSVTIIGQGRVLASGAVEGLLGAADRFRVRSTDTAAAAGILRTAGLAVTGGEPDQPADALVVQTDDPAAVTRLLAREDVWVTELAPARQDLESYFLSLTAGEGLAGQGPVDRGQAS</sequence>
<feature type="domain" description="ABC transporter" evidence="5">
    <location>
        <begin position="9"/>
        <end position="239"/>
    </location>
</feature>
<dbReference type="InterPro" id="IPR003439">
    <property type="entry name" value="ABC_transporter-like_ATP-bd"/>
</dbReference>
<dbReference type="InterPro" id="IPR017871">
    <property type="entry name" value="ABC_transporter-like_CS"/>
</dbReference>
<keyword evidence="2" id="KW-0813">Transport</keyword>
<evidence type="ECO:0000256" key="4">
    <source>
        <dbReference type="ARBA" id="ARBA00022840"/>
    </source>
</evidence>
<dbReference type="GO" id="GO:0016887">
    <property type="term" value="F:ATP hydrolysis activity"/>
    <property type="evidence" value="ECO:0007669"/>
    <property type="project" value="InterPro"/>
</dbReference>
<dbReference type="InterPro" id="IPR027417">
    <property type="entry name" value="P-loop_NTPase"/>
</dbReference>
<evidence type="ECO:0000256" key="3">
    <source>
        <dbReference type="ARBA" id="ARBA00022741"/>
    </source>
</evidence>
<accession>A0A6J6SRC8</accession>
<dbReference type="EMBL" id="CAEZYQ010000006">
    <property type="protein sequence ID" value="CAB4737097.1"/>
    <property type="molecule type" value="Genomic_DNA"/>
</dbReference>
<evidence type="ECO:0000256" key="1">
    <source>
        <dbReference type="ARBA" id="ARBA00005417"/>
    </source>
</evidence>
<dbReference type="SUPFAM" id="SSF52540">
    <property type="entry name" value="P-loop containing nucleoside triphosphate hydrolases"/>
    <property type="match status" value="1"/>
</dbReference>
<evidence type="ECO:0000256" key="2">
    <source>
        <dbReference type="ARBA" id="ARBA00022448"/>
    </source>
</evidence>
<evidence type="ECO:0000259" key="5">
    <source>
        <dbReference type="PROSITE" id="PS50893"/>
    </source>
</evidence>
<dbReference type="Gene3D" id="3.40.50.300">
    <property type="entry name" value="P-loop containing nucleotide triphosphate hydrolases"/>
    <property type="match status" value="1"/>
</dbReference>
<dbReference type="AlphaFoldDB" id="A0A6J6SRC8"/>
<keyword evidence="3" id="KW-0547">Nucleotide-binding</keyword>
<keyword evidence="4" id="KW-0067">ATP-binding</keyword>
<proteinExistence type="inferred from homology"/>
<protein>
    <submittedName>
        <fullName evidence="6">Unannotated protein</fullName>
    </submittedName>
</protein>
<dbReference type="PANTHER" id="PTHR43335">
    <property type="entry name" value="ABC TRANSPORTER, ATP-BINDING PROTEIN"/>
    <property type="match status" value="1"/>
</dbReference>
<reference evidence="6" key="1">
    <citation type="submission" date="2020-05" db="EMBL/GenBank/DDBJ databases">
        <authorList>
            <person name="Chiriac C."/>
            <person name="Salcher M."/>
            <person name="Ghai R."/>
            <person name="Kavagutti S V."/>
        </authorList>
    </citation>
    <scope>NUCLEOTIDE SEQUENCE</scope>
</reference>
<dbReference type="GO" id="GO:0005524">
    <property type="term" value="F:ATP binding"/>
    <property type="evidence" value="ECO:0007669"/>
    <property type="project" value="UniProtKB-KW"/>
</dbReference>
<organism evidence="6">
    <name type="scientific">freshwater metagenome</name>
    <dbReference type="NCBI Taxonomy" id="449393"/>
    <lineage>
        <taxon>unclassified sequences</taxon>
        <taxon>metagenomes</taxon>
        <taxon>ecological metagenomes</taxon>
    </lineage>
</organism>
<dbReference type="SMART" id="SM00382">
    <property type="entry name" value="AAA"/>
    <property type="match status" value="1"/>
</dbReference>
<dbReference type="PROSITE" id="PS00211">
    <property type="entry name" value="ABC_TRANSPORTER_1"/>
    <property type="match status" value="1"/>
</dbReference>
<name>A0A6J6SRC8_9ZZZZ</name>
<evidence type="ECO:0000313" key="6">
    <source>
        <dbReference type="EMBL" id="CAB4737097.1"/>
    </source>
</evidence>
<dbReference type="PANTHER" id="PTHR43335:SF4">
    <property type="entry name" value="ABC TRANSPORTER, ATP-BINDING PROTEIN"/>
    <property type="match status" value="1"/>
</dbReference>
<gene>
    <name evidence="6" type="ORF">UFOPK2761_00990</name>
</gene>
<dbReference type="PROSITE" id="PS50893">
    <property type="entry name" value="ABC_TRANSPORTER_2"/>
    <property type="match status" value="1"/>
</dbReference>
<dbReference type="InterPro" id="IPR003593">
    <property type="entry name" value="AAA+_ATPase"/>
</dbReference>
<comment type="similarity">
    <text evidence="1">Belongs to the ABC transporter superfamily.</text>
</comment>
<dbReference type="Pfam" id="PF00005">
    <property type="entry name" value="ABC_tran"/>
    <property type="match status" value="1"/>
</dbReference>